<sequence length="123" mass="12493">MTTEPAGDPVVREPAGDPVVRPAGDRVRPGSAERAGSRTAGGRWSAVPFAAVVAVVVVALVLIGSDHWRRGSAALAAAAVLAAALRLVLPVRVIGLLAVRGRLFDVLFLLVLGAVLGTMVALG</sequence>
<dbReference type="RefSeq" id="WP_229674311.1">
    <property type="nucleotide sequence ID" value="NZ_BMNA01000004.1"/>
</dbReference>
<organism evidence="3 4">
    <name type="scientific">Nakamurella endophytica</name>
    <dbReference type="NCBI Taxonomy" id="1748367"/>
    <lineage>
        <taxon>Bacteria</taxon>
        <taxon>Bacillati</taxon>
        <taxon>Actinomycetota</taxon>
        <taxon>Actinomycetes</taxon>
        <taxon>Nakamurellales</taxon>
        <taxon>Nakamurellaceae</taxon>
        <taxon>Nakamurella</taxon>
    </lineage>
</organism>
<keyword evidence="2" id="KW-0472">Membrane</keyword>
<evidence type="ECO:0000313" key="3">
    <source>
        <dbReference type="EMBL" id="GGM02530.1"/>
    </source>
</evidence>
<comment type="caution">
    <text evidence="3">The sequence shown here is derived from an EMBL/GenBank/DDBJ whole genome shotgun (WGS) entry which is preliminary data.</text>
</comment>
<dbReference type="AlphaFoldDB" id="A0A917WG55"/>
<proteinExistence type="predicted"/>
<evidence type="ECO:0000256" key="1">
    <source>
        <dbReference type="SAM" id="MobiDB-lite"/>
    </source>
</evidence>
<dbReference type="EMBL" id="BMNA01000004">
    <property type="protein sequence ID" value="GGM02530.1"/>
    <property type="molecule type" value="Genomic_DNA"/>
</dbReference>
<name>A0A917WG55_9ACTN</name>
<feature type="region of interest" description="Disordered" evidence="1">
    <location>
        <begin position="1"/>
        <end position="42"/>
    </location>
</feature>
<dbReference type="Proteomes" id="UP000655208">
    <property type="component" value="Unassembled WGS sequence"/>
</dbReference>
<keyword evidence="4" id="KW-1185">Reference proteome</keyword>
<feature type="transmembrane region" description="Helical" evidence="2">
    <location>
        <begin position="44"/>
        <end position="65"/>
    </location>
</feature>
<accession>A0A917WG55</accession>
<feature type="transmembrane region" description="Helical" evidence="2">
    <location>
        <begin position="103"/>
        <end position="122"/>
    </location>
</feature>
<reference evidence="3" key="1">
    <citation type="journal article" date="2014" name="Int. J. Syst. Evol. Microbiol.">
        <title>Complete genome sequence of Corynebacterium casei LMG S-19264T (=DSM 44701T), isolated from a smear-ripened cheese.</title>
        <authorList>
            <consortium name="US DOE Joint Genome Institute (JGI-PGF)"/>
            <person name="Walter F."/>
            <person name="Albersmeier A."/>
            <person name="Kalinowski J."/>
            <person name="Ruckert C."/>
        </authorList>
    </citation>
    <scope>NUCLEOTIDE SEQUENCE</scope>
    <source>
        <strain evidence="3">CGMCC 4.7308</strain>
    </source>
</reference>
<dbReference type="InterPro" id="IPR021385">
    <property type="entry name" value="DUF3017"/>
</dbReference>
<reference evidence="3" key="2">
    <citation type="submission" date="2020-09" db="EMBL/GenBank/DDBJ databases">
        <authorList>
            <person name="Sun Q."/>
            <person name="Zhou Y."/>
        </authorList>
    </citation>
    <scope>NUCLEOTIDE SEQUENCE</scope>
    <source>
        <strain evidence="3">CGMCC 4.7308</strain>
    </source>
</reference>
<evidence type="ECO:0000313" key="4">
    <source>
        <dbReference type="Proteomes" id="UP000655208"/>
    </source>
</evidence>
<keyword evidence="2" id="KW-1133">Transmembrane helix</keyword>
<evidence type="ECO:0008006" key="5">
    <source>
        <dbReference type="Google" id="ProtNLM"/>
    </source>
</evidence>
<dbReference type="Pfam" id="PF11222">
    <property type="entry name" value="DUF3017"/>
    <property type="match status" value="1"/>
</dbReference>
<keyword evidence="2" id="KW-0812">Transmembrane</keyword>
<gene>
    <name evidence="3" type="ORF">GCM10011594_23290</name>
</gene>
<feature type="transmembrane region" description="Helical" evidence="2">
    <location>
        <begin position="71"/>
        <end position="91"/>
    </location>
</feature>
<protein>
    <recommendedName>
        <fullName evidence="5">DUF3017 domain-containing protein</fullName>
    </recommendedName>
</protein>
<evidence type="ECO:0000256" key="2">
    <source>
        <dbReference type="SAM" id="Phobius"/>
    </source>
</evidence>